<gene>
    <name evidence="2" type="ORF">METZ01_LOCUS516147</name>
</gene>
<name>A0A383F3P8_9ZZZZ</name>
<evidence type="ECO:0000313" key="2">
    <source>
        <dbReference type="EMBL" id="SVE63293.1"/>
    </source>
</evidence>
<feature type="region of interest" description="Disordered" evidence="1">
    <location>
        <begin position="1"/>
        <end position="72"/>
    </location>
</feature>
<reference evidence="2" key="1">
    <citation type="submission" date="2018-05" db="EMBL/GenBank/DDBJ databases">
        <authorList>
            <person name="Lanie J.A."/>
            <person name="Ng W.-L."/>
            <person name="Kazmierczak K.M."/>
            <person name="Andrzejewski T.M."/>
            <person name="Davidsen T.M."/>
            <person name="Wayne K.J."/>
            <person name="Tettelin H."/>
            <person name="Glass J.I."/>
            <person name="Rusch D."/>
            <person name="Podicherti R."/>
            <person name="Tsui H.-C.T."/>
            <person name="Winkler M.E."/>
        </authorList>
    </citation>
    <scope>NUCLEOTIDE SEQUENCE</scope>
</reference>
<organism evidence="2">
    <name type="scientific">marine metagenome</name>
    <dbReference type="NCBI Taxonomy" id="408172"/>
    <lineage>
        <taxon>unclassified sequences</taxon>
        <taxon>metagenomes</taxon>
        <taxon>ecological metagenomes</taxon>
    </lineage>
</organism>
<dbReference type="AlphaFoldDB" id="A0A383F3P8"/>
<feature type="compositionally biased region" description="Basic residues" evidence="1">
    <location>
        <begin position="48"/>
        <end position="59"/>
    </location>
</feature>
<feature type="non-terminal residue" evidence="2">
    <location>
        <position position="72"/>
    </location>
</feature>
<feature type="compositionally biased region" description="Low complexity" evidence="1">
    <location>
        <begin position="29"/>
        <end position="44"/>
    </location>
</feature>
<protein>
    <submittedName>
        <fullName evidence="2">Uncharacterized protein</fullName>
    </submittedName>
</protein>
<feature type="non-terminal residue" evidence="2">
    <location>
        <position position="1"/>
    </location>
</feature>
<sequence length="72" mass="7553">LTGRGTEPGEDPVVQLRRPPLPGSGGRPTPGKSGARGTTGPVPGLRGGPRRHEVRHRQLRASSPQPLLQPPL</sequence>
<evidence type="ECO:0000256" key="1">
    <source>
        <dbReference type="SAM" id="MobiDB-lite"/>
    </source>
</evidence>
<accession>A0A383F3P8</accession>
<dbReference type="EMBL" id="UINC01230953">
    <property type="protein sequence ID" value="SVE63293.1"/>
    <property type="molecule type" value="Genomic_DNA"/>
</dbReference>
<proteinExistence type="predicted"/>